<gene>
    <name evidence="2" type="ORF">ABZ508_15205</name>
</gene>
<feature type="domain" description="ATP-grasp" evidence="1">
    <location>
        <begin position="86"/>
        <end position="248"/>
    </location>
</feature>
<proteinExistence type="predicted"/>
<dbReference type="InterPro" id="IPR041261">
    <property type="entry name" value="R2K_2"/>
</dbReference>
<dbReference type="Pfam" id="PF18299">
    <property type="entry name" value="R2K_2"/>
    <property type="match status" value="1"/>
</dbReference>
<evidence type="ECO:0000313" key="3">
    <source>
        <dbReference type="Proteomes" id="UP001550378"/>
    </source>
</evidence>
<protein>
    <submittedName>
        <fullName evidence="2">ATP-grasp domain-containing protein</fullName>
    </submittedName>
</protein>
<evidence type="ECO:0000313" key="2">
    <source>
        <dbReference type="EMBL" id="MEU0708699.1"/>
    </source>
</evidence>
<keyword evidence="3" id="KW-1185">Reference proteome</keyword>
<accession>A0ABV2W584</accession>
<dbReference type="Proteomes" id="UP001550378">
    <property type="component" value="Unassembled WGS sequence"/>
</dbReference>
<dbReference type="RefSeq" id="WP_359655949.1">
    <property type="nucleotide sequence ID" value="NZ_JBEXZP010000107.1"/>
</dbReference>
<comment type="caution">
    <text evidence="2">The sequence shown here is derived from an EMBL/GenBank/DDBJ whole genome shotgun (WGS) entry which is preliminary data.</text>
</comment>
<dbReference type="EMBL" id="JBEXZR010000011">
    <property type="protein sequence ID" value="MEU0708699.1"/>
    <property type="molecule type" value="Genomic_DNA"/>
</dbReference>
<organism evidence="2 3">
    <name type="scientific">Streptomyces lavendulocolor</name>
    <dbReference type="NCBI Taxonomy" id="67316"/>
    <lineage>
        <taxon>Bacteria</taxon>
        <taxon>Bacillati</taxon>
        <taxon>Actinomycetota</taxon>
        <taxon>Actinomycetes</taxon>
        <taxon>Kitasatosporales</taxon>
        <taxon>Streptomycetaceae</taxon>
        <taxon>Streptomyces</taxon>
    </lineage>
</organism>
<reference evidence="2 3" key="1">
    <citation type="submission" date="2024-06" db="EMBL/GenBank/DDBJ databases">
        <title>The Natural Products Discovery Center: Release of the First 8490 Sequenced Strains for Exploring Actinobacteria Biosynthetic Diversity.</title>
        <authorList>
            <person name="Kalkreuter E."/>
            <person name="Kautsar S.A."/>
            <person name="Yang D."/>
            <person name="Bader C.D."/>
            <person name="Teijaro C.N."/>
            <person name="Fluegel L."/>
            <person name="Davis C.M."/>
            <person name="Simpson J.R."/>
            <person name="Lauterbach L."/>
            <person name="Steele A.D."/>
            <person name="Gui C."/>
            <person name="Meng S."/>
            <person name="Li G."/>
            <person name="Viehrig K."/>
            <person name="Ye F."/>
            <person name="Su P."/>
            <person name="Kiefer A.F."/>
            <person name="Nichols A."/>
            <person name="Cepeda A.J."/>
            <person name="Yan W."/>
            <person name="Fan B."/>
            <person name="Jiang Y."/>
            <person name="Adhikari A."/>
            <person name="Zheng C.-J."/>
            <person name="Schuster L."/>
            <person name="Cowan T.M."/>
            <person name="Smanski M.J."/>
            <person name="Chevrette M.G."/>
            <person name="De Carvalho L.P.S."/>
            <person name="Shen B."/>
        </authorList>
    </citation>
    <scope>NUCLEOTIDE SEQUENCE [LARGE SCALE GENOMIC DNA]</scope>
    <source>
        <strain evidence="2 3">NPDC006337</strain>
    </source>
</reference>
<sequence length="269" mass="28421">MNDHGVLALSPQRTSTGALLSAAAERRGMRVEVLPSRGSADVLAPWFSAGVHYYGGPNFAAGVVDELGVGLLEPADDWSAALPEAYTLRGVVATTLGEARLLTRPAFVKPPSDKSFPAAVYADGGRLPRDVPGLSGDTPVLISDVVTWEVEFRLFVLDGEVRTGSQYATFGRLDAVPLDGHRHRAAVLGFAAELLGAYGDTLPGAVVVDVGLVTASRPGAAEGWAVVEANMAWFSNCYAADPDRALDVVLRSAGPRDRLAPRDRPFVRT</sequence>
<evidence type="ECO:0000259" key="1">
    <source>
        <dbReference type="Pfam" id="PF18299"/>
    </source>
</evidence>
<name>A0ABV2W584_9ACTN</name>